<dbReference type="HOGENOM" id="CLU_1029067_0_0_4"/>
<evidence type="ECO:0000256" key="1">
    <source>
        <dbReference type="SAM" id="MobiDB-lite"/>
    </source>
</evidence>
<dbReference type="KEGG" id="bur:Bcep18194_B0411"/>
<dbReference type="Gene3D" id="3.40.1260.10">
    <property type="entry name" value="DsrEFH-like"/>
    <property type="match status" value="1"/>
</dbReference>
<dbReference type="InterPro" id="IPR027396">
    <property type="entry name" value="DsrEFH-like"/>
</dbReference>
<dbReference type="Proteomes" id="UP000002705">
    <property type="component" value="Chromosome 2"/>
</dbReference>
<dbReference type="PATRIC" id="fig|482957.22.peg.4000"/>
<keyword evidence="3" id="KW-1185">Reference proteome</keyword>
<evidence type="ECO:0000313" key="3">
    <source>
        <dbReference type="Proteomes" id="UP000002705"/>
    </source>
</evidence>
<name>Q39AI4_BURL3</name>
<feature type="region of interest" description="Disordered" evidence="1">
    <location>
        <begin position="1"/>
        <end position="30"/>
    </location>
</feature>
<evidence type="ECO:0000313" key="2">
    <source>
        <dbReference type="EMBL" id="ABB10527.1"/>
    </source>
</evidence>
<sequence>MQHARRWPLHRSHRPRPAAQSSDPRISPIRYRDFPYRAGAARLATHSRRRIAARQRDTPPQKRFREIKAMSDRHARRGALKTLGLAAGTALLAAARSAHAATPETGALLPGGATHLADLTRRLAAAPRRRDFKTVPMILERPDQWDHAALAEVTGYRGGPKQVWDNTELGGPWLNLMRNSLNAQIWSYRHPDFLVVSATHGSAHLALFDQAAWDKYGLAKFAGAAFPTNTLLDAKPAQSKGAQDHELPDGAFSSHDNSLAALQQRGVVFLSCHNAIWELAERLDGANANPDKLPLDALAADLTNHVIPSAIVTPGAVGTLPELQQAGFTYAK</sequence>
<proteinExistence type="predicted"/>
<reference evidence="2" key="1">
    <citation type="submission" date="2005-10" db="EMBL/GenBank/DDBJ databases">
        <title>Complete sequence of chromosome 2 of Burkholderia sp. 383.</title>
        <authorList>
            <consortium name="US DOE Joint Genome Institute"/>
            <person name="Copeland A."/>
            <person name="Lucas S."/>
            <person name="Lapidus A."/>
            <person name="Barry K."/>
            <person name="Detter J.C."/>
            <person name="Glavina T."/>
            <person name="Hammon N."/>
            <person name="Israni S."/>
            <person name="Pitluck S."/>
            <person name="Chain P."/>
            <person name="Malfatti S."/>
            <person name="Shin M."/>
            <person name="Vergez L."/>
            <person name="Schmutz J."/>
            <person name="Larimer F."/>
            <person name="Land M."/>
            <person name="Kyrpides N."/>
            <person name="Lykidis A."/>
            <person name="Richardson P."/>
        </authorList>
    </citation>
    <scope>NUCLEOTIDE SEQUENCE [LARGE SCALE GENOMIC DNA]</scope>
    <source>
        <strain evidence="2">383</strain>
    </source>
</reference>
<protein>
    <recommendedName>
        <fullName evidence="4">Transcriptional initiation protein Tat</fullName>
    </recommendedName>
</protein>
<evidence type="ECO:0008006" key="4">
    <source>
        <dbReference type="Google" id="ProtNLM"/>
    </source>
</evidence>
<organism evidence="2 3">
    <name type="scientific">Burkholderia lata (strain ATCC 17760 / DSM 23089 / LMG 22485 / NCIMB 9086 / R18194 / 383)</name>
    <dbReference type="NCBI Taxonomy" id="482957"/>
    <lineage>
        <taxon>Bacteria</taxon>
        <taxon>Pseudomonadati</taxon>
        <taxon>Pseudomonadota</taxon>
        <taxon>Betaproteobacteria</taxon>
        <taxon>Burkholderiales</taxon>
        <taxon>Burkholderiaceae</taxon>
        <taxon>Burkholderia</taxon>
        <taxon>Burkholderia cepacia complex</taxon>
    </lineage>
</organism>
<feature type="compositionally biased region" description="Basic residues" evidence="1">
    <location>
        <begin position="1"/>
        <end position="16"/>
    </location>
</feature>
<dbReference type="EMBL" id="CP000152">
    <property type="protein sequence ID" value="ABB10527.1"/>
    <property type="molecule type" value="Genomic_DNA"/>
</dbReference>
<dbReference type="AlphaFoldDB" id="Q39AI4"/>
<accession>Q39AI4</accession>
<gene>
    <name evidence="2" type="ordered locus">Bcep18194_B0411</name>
</gene>